<sequence length="281" mass="29432">MVRGSLLLAGGVGVGVRAGGDERVDGGPGWGGLPWGRGGPGVEREDVPRVWVMTVAPGARDDWGTHRDREIVQVSGGASRLSQASGRPANQTISEAVSPTQGVGPTADLIPAVLSGPAAVNHPHGGMVIGRGTRGRDHLDPGRCPLRGTRPDHQATDRPNTHRTQRPRMEKQCRTRPGIRGPGTATPPPHAQTRTPAATAHPPHHPDTGASLPTGTHSPDTGEACPDGRTLPTGSQRAHREAISARRTRDPGERHRTAGRPGVEVGGDTPHEEVNQPHGRP</sequence>
<gene>
    <name evidence="2" type="ORF">B0I28_10669</name>
</gene>
<reference evidence="2 3" key="1">
    <citation type="submission" date="2018-03" db="EMBL/GenBank/DDBJ databases">
        <title>Genomic Encyclopedia of Type Strains, Phase III (KMG-III): the genomes of soil and plant-associated and newly described type strains.</title>
        <authorList>
            <person name="Whitman W."/>
        </authorList>
    </citation>
    <scope>NUCLEOTIDE SEQUENCE [LARGE SCALE GENOMIC DNA]</scope>
    <source>
        <strain evidence="2 3">CGMCC 4.7067</strain>
    </source>
</reference>
<feature type="compositionally biased region" description="Low complexity" evidence="1">
    <location>
        <begin position="191"/>
        <end position="201"/>
    </location>
</feature>
<dbReference type="Proteomes" id="UP000238176">
    <property type="component" value="Unassembled WGS sequence"/>
</dbReference>
<accession>A0A2T0UI75</accession>
<dbReference type="EMBL" id="PVTJ01000006">
    <property type="protein sequence ID" value="PRY57649.1"/>
    <property type="molecule type" value="Genomic_DNA"/>
</dbReference>
<feature type="region of interest" description="Disordered" evidence="1">
    <location>
        <begin position="130"/>
        <end position="281"/>
    </location>
</feature>
<evidence type="ECO:0000313" key="3">
    <source>
        <dbReference type="Proteomes" id="UP000238176"/>
    </source>
</evidence>
<dbReference type="AlphaFoldDB" id="A0A2T0UI75"/>
<keyword evidence="3" id="KW-1185">Reference proteome</keyword>
<comment type="caution">
    <text evidence="2">The sequence shown here is derived from an EMBL/GenBank/DDBJ whole genome shotgun (WGS) entry which is preliminary data.</text>
</comment>
<feature type="compositionally biased region" description="Basic and acidic residues" evidence="1">
    <location>
        <begin position="238"/>
        <end position="256"/>
    </location>
</feature>
<protein>
    <submittedName>
        <fullName evidence="2">Uncharacterized protein</fullName>
    </submittedName>
</protein>
<evidence type="ECO:0000256" key="1">
    <source>
        <dbReference type="SAM" id="MobiDB-lite"/>
    </source>
</evidence>
<feature type="compositionally biased region" description="Basic and acidic residues" evidence="1">
    <location>
        <begin position="149"/>
        <end position="160"/>
    </location>
</feature>
<evidence type="ECO:0000313" key="2">
    <source>
        <dbReference type="EMBL" id="PRY57649.1"/>
    </source>
</evidence>
<proteinExistence type="predicted"/>
<organism evidence="2 3">
    <name type="scientific">Glycomyces artemisiae</name>
    <dbReference type="NCBI Taxonomy" id="1076443"/>
    <lineage>
        <taxon>Bacteria</taxon>
        <taxon>Bacillati</taxon>
        <taxon>Actinomycetota</taxon>
        <taxon>Actinomycetes</taxon>
        <taxon>Glycomycetales</taxon>
        <taxon>Glycomycetaceae</taxon>
        <taxon>Glycomyces</taxon>
    </lineage>
</organism>
<name>A0A2T0UI75_9ACTN</name>